<evidence type="ECO:0000313" key="2">
    <source>
        <dbReference type="Proteomes" id="UP000593575"/>
    </source>
</evidence>
<comment type="caution">
    <text evidence="1">The sequence shown here is derived from an EMBL/GenBank/DDBJ whole genome shotgun (WGS) entry which is preliminary data.</text>
</comment>
<gene>
    <name evidence="1" type="ORF">Goarm_011061</name>
</gene>
<dbReference type="AlphaFoldDB" id="A0A7J9IWL1"/>
<reference evidence="1 2" key="1">
    <citation type="journal article" date="2019" name="Genome Biol. Evol.">
        <title>Insights into the evolution of the New World diploid cottons (Gossypium, subgenus Houzingenia) based on genome sequencing.</title>
        <authorList>
            <person name="Grover C.E."/>
            <person name="Arick M.A. 2nd"/>
            <person name="Thrash A."/>
            <person name="Conover J.L."/>
            <person name="Sanders W.S."/>
            <person name="Peterson D.G."/>
            <person name="Frelichowski J.E."/>
            <person name="Scheffler J.A."/>
            <person name="Scheffler B.E."/>
            <person name="Wendel J.F."/>
        </authorList>
    </citation>
    <scope>NUCLEOTIDE SEQUENCE [LARGE SCALE GENOMIC DNA]</scope>
    <source>
        <strain evidence="1">6</strain>
        <tissue evidence="1">Leaf</tissue>
    </source>
</reference>
<keyword evidence="2" id="KW-1185">Reference proteome</keyword>
<proteinExistence type="predicted"/>
<sequence>MLGMSYQIGLVGRKERHSNLLFGKL</sequence>
<name>A0A7J9IWL1_9ROSI</name>
<evidence type="ECO:0000313" key="1">
    <source>
        <dbReference type="EMBL" id="MBA0826178.1"/>
    </source>
</evidence>
<dbReference type="EMBL" id="JABFAE010000004">
    <property type="protein sequence ID" value="MBA0826178.1"/>
    <property type="molecule type" value="Genomic_DNA"/>
</dbReference>
<protein>
    <submittedName>
        <fullName evidence="1">Uncharacterized protein</fullName>
    </submittedName>
</protein>
<dbReference type="Proteomes" id="UP000593575">
    <property type="component" value="Unassembled WGS sequence"/>
</dbReference>
<accession>A0A7J9IWL1</accession>
<organism evidence="1 2">
    <name type="scientific">Gossypium armourianum</name>
    <dbReference type="NCBI Taxonomy" id="34283"/>
    <lineage>
        <taxon>Eukaryota</taxon>
        <taxon>Viridiplantae</taxon>
        <taxon>Streptophyta</taxon>
        <taxon>Embryophyta</taxon>
        <taxon>Tracheophyta</taxon>
        <taxon>Spermatophyta</taxon>
        <taxon>Magnoliopsida</taxon>
        <taxon>eudicotyledons</taxon>
        <taxon>Gunneridae</taxon>
        <taxon>Pentapetalae</taxon>
        <taxon>rosids</taxon>
        <taxon>malvids</taxon>
        <taxon>Malvales</taxon>
        <taxon>Malvaceae</taxon>
        <taxon>Malvoideae</taxon>
        <taxon>Gossypium</taxon>
    </lineage>
</organism>